<dbReference type="OrthoDB" id="375150at2759"/>
<feature type="domain" description="Schizont-infected cell agglutination C-terminal" evidence="3">
    <location>
        <begin position="241"/>
        <end position="341"/>
    </location>
</feature>
<sequence length="669" mass="71037">AAKPAATQPDTSDTAVGRSQTPASPVSPPDAPPPPPPASITPQAEPAPEPAAASNAGSTGTSSETTPSTGTDTTVTGTGAGTGATVTNPSSGADAVVDGGNDDPPPLNPPKPKPNPNPDQSGSSGSFSDADLADGVSGGEGKGGGAEVGGGEGKGGGGGEQAAGGTGSGSAGGGGRSGTGVGAGTGGSSGGGAGGGAGGSGTEVGTPSLSPGLTWEDVKPYTPALIPAVVGIGIIAFFLWKYFAYLAKRRRTYRTVRDVPSPPLDDDILEHLQRGEPPPDYGYTMVRDTQPGRLPARLLRSPRVNRRTIIELHLEVLNECAAAAWENVKDDYLHILVAEFARDLARDPIMCSRILDAPTTNEGLSGINVSSTVDPTTDSDETDACPPHDPDAWTCMETTQLATDPCRPNEEDSDPWSCMATIPLATGPCAPNDCDPWRCMENIPFEMGPCPPHDCDPWSCMQTIQLEQQQTPAPRAYSSDPGNECTIRDHTHWINWIDRNKHLLQDWTTQPWFLQLKAEWKQYLLAHMVANQDNGVYGQRELGAAATLPMKKLRLWKQWVAQQYRQMSMYGHDAWFQHLLNTVEEQTVPAKGEVPIAEKGIEVDKVMAAEDVLRVRAAPRKQLHPQPYMKKQLTAQIWILILALVIEQCAIESSMQEKELYVDDLLDKL</sequence>
<dbReference type="GeneID" id="24270039"/>
<feature type="transmembrane region" description="Helical" evidence="2">
    <location>
        <begin position="224"/>
        <end position="244"/>
    </location>
</feature>
<feature type="compositionally biased region" description="Low complexity" evidence="1">
    <location>
        <begin position="50"/>
        <end position="87"/>
    </location>
</feature>
<dbReference type="AlphaFoldDB" id="A0A0D9QFN6"/>
<protein>
    <recommendedName>
        <fullName evidence="3">Schizont-infected cell agglutination C-terminal domain-containing protein</fullName>
    </recommendedName>
</protein>
<keyword evidence="2" id="KW-0472">Membrane</keyword>
<feature type="non-terminal residue" evidence="4">
    <location>
        <position position="1"/>
    </location>
</feature>
<feature type="region of interest" description="Disordered" evidence="1">
    <location>
        <begin position="1"/>
        <end position="211"/>
    </location>
</feature>
<feature type="compositionally biased region" description="Polar residues" evidence="1">
    <location>
        <begin position="8"/>
        <end position="21"/>
    </location>
</feature>
<feature type="compositionally biased region" description="Pro residues" evidence="1">
    <location>
        <begin position="25"/>
        <end position="49"/>
    </location>
</feature>
<dbReference type="InterPro" id="IPR024288">
    <property type="entry name" value="SICA_C"/>
</dbReference>
<evidence type="ECO:0000256" key="2">
    <source>
        <dbReference type="SAM" id="Phobius"/>
    </source>
</evidence>
<dbReference type="EMBL" id="KQ030392">
    <property type="protein sequence ID" value="KJP85612.1"/>
    <property type="molecule type" value="Genomic_DNA"/>
</dbReference>
<dbReference type="RefSeq" id="XP_012337756.1">
    <property type="nucleotide sequence ID" value="XM_012482333.1"/>
</dbReference>
<evidence type="ECO:0000256" key="1">
    <source>
        <dbReference type="SAM" id="MobiDB-lite"/>
    </source>
</evidence>
<dbReference type="VEuPathDB" id="PlasmoDB:AK88_04725"/>
<dbReference type="Proteomes" id="UP000054561">
    <property type="component" value="Unassembled WGS sequence"/>
</dbReference>
<evidence type="ECO:0000313" key="4">
    <source>
        <dbReference type="EMBL" id="KJP85612.1"/>
    </source>
</evidence>
<feature type="compositionally biased region" description="Gly residues" evidence="1">
    <location>
        <begin position="136"/>
        <end position="202"/>
    </location>
</feature>
<organism evidence="4 5">
    <name type="scientific">Plasmodium fragile</name>
    <dbReference type="NCBI Taxonomy" id="5857"/>
    <lineage>
        <taxon>Eukaryota</taxon>
        <taxon>Sar</taxon>
        <taxon>Alveolata</taxon>
        <taxon>Apicomplexa</taxon>
        <taxon>Aconoidasida</taxon>
        <taxon>Haemosporida</taxon>
        <taxon>Plasmodiidae</taxon>
        <taxon>Plasmodium</taxon>
        <taxon>Plasmodium (Plasmodium)</taxon>
    </lineage>
</organism>
<keyword evidence="2" id="KW-1133">Transmembrane helix</keyword>
<keyword evidence="5" id="KW-1185">Reference proteome</keyword>
<feature type="region of interest" description="Disordered" evidence="1">
    <location>
        <begin position="365"/>
        <end position="384"/>
    </location>
</feature>
<proteinExistence type="predicted"/>
<gene>
    <name evidence="4" type="ORF">AK88_04725</name>
</gene>
<name>A0A0D9QFN6_PLAFR</name>
<evidence type="ECO:0000259" key="3">
    <source>
        <dbReference type="Pfam" id="PF12879"/>
    </source>
</evidence>
<feature type="compositionally biased region" description="Polar residues" evidence="1">
    <location>
        <begin position="365"/>
        <end position="376"/>
    </location>
</feature>
<keyword evidence="2" id="KW-0812">Transmembrane</keyword>
<dbReference type="Pfam" id="PF12879">
    <property type="entry name" value="SICA_C"/>
    <property type="match status" value="1"/>
</dbReference>
<feature type="compositionally biased region" description="Pro residues" evidence="1">
    <location>
        <begin position="103"/>
        <end position="117"/>
    </location>
</feature>
<reference evidence="4 5" key="1">
    <citation type="submission" date="2014-03" db="EMBL/GenBank/DDBJ databases">
        <title>The Genome Sequence of Plasmodium fragile nilgiri.</title>
        <authorList>
            <consortium name="The Broad Institute Genomics Platform"/>
            <consortium name="The Broad Institute Genome Sequencing Center for Infectious Disease"/>
            <person name="Neafsey D."/>
            <person name="Duraisingh M."/>
            <person name="Young S.K."/>
            <person name="Zeng Q."/>
            <person name="Gargeya S."/>
            <person name="Abouelleil A."/>
            <person name="Alvarado L."/>
            <person name="Chapman S.B."/>
            <person name="Gainer-Dewar J."/>
            <person name="Goldberg J."/>
            <person name="Griggs A."/>
            <person name="Gujja S."/>
            <person name="Hansen M."/>
            <person name="Howarth C."/>
            <person name="Imamovic A."/>
            <person name="Larimer J."/>
            <person name="Pearson M."/>
            <person name="Poon T.W."/>
            <person name="Priest M."/>
            <person name="Roberts A."/>
            <person name="Saif S."/>
            <person name="Shea T."/>
            <person name="Sykes S."/>
            <person name="Wortman J."/>
            <person name="Nusbaum C."/>
            <person name="Birren B."/>
        </authorList>
    </citation>
    <scope>NUCLEOTIDE SEQUENCE [LARGE SCALE GENOMIC DNA]</scope>
    <source>
        <strain evidence="5">nilgiri</strain>
    </source>
</reference>
<evidence type="ECO:0000313" key="5">
    <source>
        <dbReference type="Proteomes" id="UP000054561"/>
    </source>
</evidence>
<accession>A0A0D9QFN6</accession>